<evidence type="ECO:0000313" key="4">
    <source>
        <dbReference type="Proteomes" id="UP000193920"/>
    </source>
</evidence>
<evidence type="ECO:0000313" key="3">
    <source>
        <dbReference type="EMBL" id="ORY54139.1"/>
    </source>
</evidence>
<feature type="domain" description="NADP-dependent oxidoreductase" evidence="2">
    <location>
        <begin position="13"/>
        <end position="306"/>
    </location>
</feature>
<dbReference type="GO" id="GO:0005737">
    <property type="term" value="C:cytoplasm"/>
    <property type="evidence" value="ECO:0007669"/>
    <property type="project" value="TreeGrafter"/>
</dbReference>
<sequence>METRNFGNIKVSAIGLGCMGFTHAYGDGPSEEEGIRLVHYAFENGCNLFDTAEMYSYLKNEEFVGKALKGLPRDKIIISDKFWPTKIPGLEYIEEEKLSEEGIRKCLEGSLKRLQTDYIDIYILHAMDEEHLEEVARVMGLLIKEGKIRCWGLSSPTAEQLKKAHAITPVSVVQSEYSMMERKWEKDVIPLCQELGIGFEAFAPMGNGFLSGKYTSKDNFANNDLRTVITRFKKENMDANQPLLDLIEKYSQEKKCTKAQIALAWILKKGDFIVPIPGMRKEERIKENLGAANVKLTDEEYAALNKELNNIQIYGDRNNRDIAKLATVPDNAH</sequence>
<organism evidence="3 4">
    <name type="scientific">Neocallimastix californiae</name>
    <dbReference type="NCBI Taxonomy" id="1754190"/>
    <lineage>
        <taxon>Eukaryota</taxon>
        <taxon>Fungi</taxon>
        <taxon>Fungi incertae sedis</taxon>
        <taxon>Chytridiomycota</taxon>
        <taxon>Chytridiomycota incertae sedis</taxon>
        <taxon>Neocallimastigomycetes</taxon>
        <taxon>Neocallimastigales</taxon>
        <taxon>Neocallimastigaceae</taxon>
        <taxon>Neocallimastix</taxon>
    </lineage>
</organism>
<dbReference type="AlphaFoldDB" id="A0A1Y2D4B3"/>
<dbReference type="PANTHER" id="PTHR43625:SF40">
    <property type="entry name" value="ALDO-KETO REDUCTASE YAKC [NADP(+)]"/>
    <property type="match status" value="1"/>
</dbReference>
<dbReference type="OrthoDB" id="37537at2759"/>
<comment type="caution">
    <text evidence="3">The sequence shown here is derived from an EMBL/GenBank/DDBJ whole genome shotgun (WGS) entry which is preliminary data.</text>
</comment>
<dbReference type="EMBL" id="MCOG01000088">
    <property type="protein sequence ID" value="ORY54139.1"/>
    <property type="molecule type" value="Genomic_DNA"/>
</dbReference>
<dbReference type="Gene3D" id="3.20.20.100">
    <property type="entry name" value="NADP-dependent oxidoreductase domain"/>
    <property type="match status" value="1"/>
</dbReference>
<evidence type="ECO:0000256" key="1">
    <source>
        <dbReference type="ARBA" id="ARBA00023002"/>
    </source>
</evidence>
<keyword evidence="1" id="KW-0560">Oxidoreductase</keyword>
<accession>A0A1Y2D4B3</accession>
<gene>
    <name evidence="3" type="ORF">LY90DRAFT_456223</name>
</gene>
<reference evidence="3 4" key="1">
    <citation type="submission" date="2016-08" db="EMBL/GenBank/DDBJ databases">
        <title>A Parts List for Fungal Cellulosomes Revealed by Comparative Genomics.</title>
        <authorList>
            <consortium name="DOE Joint Genome Institute"/>
            <person name="Haitjema C.H."/>
            <person name="Gilmore S.P."/>
            <person name="Henske J.K."/>
            <person name="Solomon K.V."/>
            <person name="De Groot R."/>
            <person name="Kuo A."/>
            <person name="Mondo S.J."/>
            <person name="Salamov A.A."/>
            <person name="Labutti K."/>
            <person name="Zhao Z."/>
            <person name="Chiniquy J."/>
            <person name="Barry K."/>
            <person name="Brewer H.M."/>
            <person name="Purvine S.O."/>
            <person name="Wright A.T."/>
            <person name="Boxma B."/>
            <person name="Van Alen T."/>
            <person name="Hackstein J.H."/>
            <person name="Baker S.E."/>
            <person name="Grigoriev I.V."/>
            <person name="O'Malley M.A."/>
        </authorList>
    </citation>
    <scope>NUCLEOTIDE SEQUENCE [LARGE SCALE GENOMIC DNA]</scope>
    <source>
        <strain evidence="3 4">G1</strain>
    </source>
</reference>
<evidence type="ECO:0000259" key="2">
    <source>
        <dbReference type="Pfam" id="PF00248"/>
    </source>
</evidence>
<dbReference type="InterPro" id="IPR050791">
    <property type="entry name" value="Aldo-Keto_reductase"/>
</dbReference>
<dbReference type="GO" id="GO:0016491">
    <property type="term" value="F:oxidoreductase activity"/>
    <property type="evidence" value="ECO:0007669"/>
    <property type="project" value="UniProtKB-KW"/>
</dbReference>
<keyword evidence="4" id="KW-1185">Reference proteome</keyword>
<dbReference type="STRING" id="1754190.A0A1Y2D4B3"/>
<dbReference type="Proteomes" id="UP000193920">
    <property type="component" value="Unassembled WGS sequence"/>
</dbReference>
<name>A0A1Y2D4B3_9FUNG</name>
<dbReference type="SUPFAM" id="SSF51430">
    <property type="entry name" value="NAD(P)-linked oxidoreductase"/>
    <property type="match status" value="1"/>
</dbReference>
<proteinExistence type="predicted"/>
<dbReference type="Pfam" id="PF00248">
    <property type="entry name" value="Aldo_ket_red"/>
    <property type="match status" value="1"/>
</dbReference>
<dbReference type="PANTHER" id="PTHR43625">
    <property type="entry name" value="AFLATOXIN B1 ALDEHYDE REDUCTASE"/>
    <property type="match status" value="1"/>
</dbReference>
<dbReference type="InterPro" id="IPR036812">
    <property type="entry name" value="NAD(P)_OxRdtase_dom_sf"/>
</dbReference>
<protein>
    <submittedName>
        <fullName evidence="3">Oxidoreductase</fullName>
    </submittedName>
</protein>
<dbReference type="InterPro" id="IPR023210">
    <property type="entry name" value="NADP_OxRdtase_dom"/>
</dbReference>